<comment type="caution">
    <text evidence="1">The sequence shown here is derived from an EMBL/GenBank/DDBJ whole genome shotgun (WGS) entry which is preliminary data.</text>
</comment>
<name>X1D4I5_9ZZZZ</name>
<proteinExistence type="predicted"/>
<reference evidence="1" key="1">
    <citation type="journal article" date="2014" name="Front. Microbiol.">
        <title>High frequency of phylogenetically diverse reductive dehalogenase-homologous genes in deep subseafloor sedimentary metagenomes.</title>
        <authorList>
            <person name="Kawai M."/>
            <person name="Futagami T."/>
            <person name="Toyoda A."/>
            <person name="Takaki Y."/>
            <person name="Nishi S."/>
            <person name="Hori S."/>
            <person name="Arai W."/>
            <person name="Tsubouchi T."/>
            <person name="Morono Y."/>
            <person name="Uchiyama I."/>
            <person name="Ito T."/>
            <person name="Fujiyama A."/>
            <person name="Inagaki F."/>
            <person name="Takami H."/>
        </authorList>
    </citation>
    <scope>NUCLEOTIDE SEQUENCE</scope>
    <source>
        <strain evidence="1">Expedition CK06-06</strain>
    </source>
</reference>
<dbReference type="EMBL" id="BART01024327">
    <property type="protein sequence ID" value="GAH03185.1"/>
    <property type="molecule type" value="Genomic_DNA"/>
</dbReference>
<sequence length="72" mass="8513">MYLTLYKSGRGGHKYCLIHDLQRTFFDPFNLTIINGILGQNSKQKEYSFSSQKELNRKVQEIFQKKNREGLL</sequence>
<organism evidence="1">
    <name type="scientific">marine sediment metagenome</name>
    <dbReference type="NCBI Taxonomy" id="412755"/>
    <lineage>
        <taxon>unclassified sequences</taxon>
        <taxon>metagenomes</taxon>
        <taxon>ecological metagenomes</taxon>
    </lineage>
</organism>
<accession>X1D4I5</accession>
<gene>
    <name evidence="1" type="ORF">S01H4_43985</name>
</gene>
<protein>
    <submittedName>
        <fullName evidence="1">Uncharacterized protein</fullName>
    </submittedName>
</protein>
<evidence type="ECO:0000313" key="1">
    <source>
        <dbReference type="EMBL" id="GAH03185.1"/>
    </source>
</evidence>
<dbReference type="AlphaFoldDB" id="X1D4I5"/>